<protein>
    <submittedName>
        <fullName evidence="5">Pirin family protein</fullName>
    </submittedName>
</protein>
<evidence type="ECO:0000313" key="6">
    <source>
        <dbReference type="Proteomes" id="UP001595617"/>
    </source>
</evidence>
<dbReference type="CDD" id="cd02247">
    <property type="entry name" value="cupin_pirin_C"/>
    <property type="match status" value="1"/>
</dbReference>
<evidence type="ECO:0000313" key="5">
    <source>
        <dbReference type="EMBL" id="MFC3854029.1"/>
    </source>
</evidence>
<dbReference type="InterPro" id="IPR011051">
    <property type="entry name" value="RmlC_Cupin_sf"/>
</dbReference>
<feature type="domain" description="Pirin C-terminal" evidence="4">
    <location>
        <begin position="208"/>
        <end position="310"/>
    </location>
</feature>
<organism evidence="5 6">
    <name type="scientific">Saccharospirillum mangrovi</name>
    <dbReference type="NCBI Taxonomy" id="2161747"/>
    <lineage>
        <taxon>Bacteria</taxon>
        <taxon>Pseudomonadati</taxon>
        <taxon>Pseudomonadota</taxon>
        <taxon>Gammaproteobacteria</taxon>
        <taxon>Oceanospirillales</taxon>
        <taxon>Saccharospirillaceae</taxon>
        <taxon>Saccharospirillum</taxon>
    </lineage>
</organism>
<comment type="caution">
    <text evidence="5">The sequence shown here is derived from an EMBL/GenBank/DDBJ whole genome shotgun (WGS) entry which is preliminary data.</text>
</comment>
<keyword evidence="6" id="KW-1185">Reference proteome</keyword>
<sequence>MSASPIRQVFDLGFPWQTADPFLFCVHHEDFFPAGNGQLGPERALLKGRNIGQDFEIRDGWRMYHGDKIPGFPGHPHRGFETVTVVTKGVVDHADSMGAAGRYMGGDTQWMTAGRGVQHSEMFPLMHDDKENTMELFQIWLNLPARSKMTDPHFTMLWKEEVPEFVHKDSADRTTRVVITAGTLAEKRPPAPPPESWAADEANEVAIWTIHMAPDAEWELPAASAGLNRILYYYRGDELTVEQQSVRIEQGVLLDSAQPVRLKAGAKGCDMLLLQGKPIGEPVAKYGPFVMNTEDEIHQAFADYRKDQFGGWPWPSYDHVHGHKRGRFAKHADGTEEVKP</sequence>
<reference evidence="6" key="1">
    <citation type="journal article" date="2019" name="Int. J. Syst. Evol. Microbiol.">
        <title>The Global Catalogue of Microorganisms (GCM) 10K type strain sequencing project: providing services to taxonomists for standard genome sequencing and annotation.</title>
        <authorList>
            <consortium name="The Broad Institute Genomics Platform"/>
            <consortium name="The Broad Institute Genome Sequencing Center for Infectious Disease"/>
            <person name="Wu L."/>
            <person name="Ma J."/>
        </authorList>
    </citation>
    <scope>NUCLEOTIDE SEQUENCE [LARGE SCALE GENOMIC DNA]</scope>
    <source>
        <strain evidence="6">IBRC 10765</strain>
    </source>
</reference>
<dbReference type="Pfam" id="PF02678">
    <property type="entry name" value="Pirin"/>
    <property type="match status" value="1"/>
</dbReference>
<gene>
    <name evidence="5" type="ORF">ACFOOG_14390</name>
</gene>
<comment type="similarity">
    <text evidence="1 2">Belongs to the pirin family.</text>
</comment>
<name>A0ABV8A0X7_9GAMM</name>
<dbReference type="SUPFAM" id="SSF51182">
    <property type="entry name" value="RmlC-like cupins"/>
    <property type="match status" value="1"/>
</dbReference>
<evidence type="ECO:0000259" key="4">
    <source>
        <dbReference type="Pfam" id="PF05726"/>
    </source>
</evidence>
<accession>A0ABV8A0X7</accession>
<evidence type="ECO:0000259" key="3">
    <source>
        <dbReference type="Pfam" id="PF02678"/>
    </source>
</evidence>
<dbReference type="InterPro" id="IPR003829">
    <property type="entry name" value="Pirin_N_dom"/>
</dbReference>
<dbReference type="RefSeq" id="WP_380697900.1">
    <property type="nucleotide sequence ID" value="NZ_JBHRYR010000004.1"/>
</dbReference>
<dbReference type="PANTHER" id="PTHR13903">
    <property type="entry name" value="PIRIN-RELATED"/>
    <property type="match status" value="1"/>
</dbReference>
<dbReference type="PANTHER" id="PTHR13903:SF8">
    <property type="entry name" value="PIRIN"/>
    <property type="match status" value="1"/>
</dbReference>
<proteinExistence type="inferred from homology"/>
<dbReference type="InterPro" id="IPR012093">
    <property type="entry name" value="Pirin"/>
</dbReference>
<dbReference type="Gene3D" id="2.60.120.10">
    <property type="entry name" value="Jelly Rolls"/>
    <property type="match status" value="2"/>
</dbReference>
<dbReference type="InterPro" id="IPR014710">
    <property type="entry name" value="RmlC-like_jellyroll"/>
</dbReference>
<evidence type="ECO:0000256" key="1">
    <source>
        <dbReference type="ARBA" id="ARBA00008416"/>
    </source>
</evidence>
<dbReference type="Pfam" id="PF05726">
    <property type="entry name" value="Pirin_C"/>
    <property type="match status" value="1"/>
</dbReference>
<dbReference type="EMBL" id="JBHRYR010000004">
    <property type="protein sequence ID" value="MFC3854029.1"/>
    <property type="molecule type" value="Genomic_DNA"/>
</dbReference>
<feature type="domain" description="Pirin N-terminal" evidence="3">
    <location>
        <begin position="66"/>
        <end position="141"/>
    </location>
</feature>
<evidence type="ECO:0000256" key="2">
    <source>
        <dbReference type="RuleBase" id="RU003457"/>
    </source>
</evidence>
<dbReference type="Proteomes" id="UP001595617">
    <property type="component" value="Unassembled WGS sequence"/>
</dbReference>
<dbReference type="InterPro" id="IPR008778">
    <property type="entry name" value="Pirin_C_dom"/>
</dbReference>